<reference evidence="2 3" key="1">
    <citation type="submission" date="2024-05" db="EMBL/GenBank/DDBJ databases">
        <title>Genome sequencing and assembly of Indian major carp, Cirrhinus mrigala (Hamilton, 1822).</title>
        <authorList>
            <person name="Mohindra V."/>
            <person name="Chowdhury L.M."/>
            <person name="Lal K."/>
            <person name="Jena J.K."/>
        </authorList>
    </citation>
    <scope>NUCLEOTIDE SEQUENCE [LARGE SCALE GENOMIC DNA]</scope>
    <source>
        <strain evidence="2">CM1030</strain>
        <tissue evidence="2">Blood</tissue>
    </source>
</reference>
<keyword evidence="3" id="KW-1185">Reference proteome</keyword>
<feature type="non-terminal residue" evidence="2">
    <location>
        <position position="1"/>
    </location>
</feature>
<gene>
    <name evidence="2" type="ORF">M9458_014316</name>
</gene>
<evidence type="ECO:0000256" key="1">
    <source>
        <dbReference type="SAM" id="Coils"/>
    </source>
</evidence>
<feature type="coiled-coil region" evidence="1">
    <location>
        <begin position="25"/>
        <end position="69"/>
    </location>
</feature>
<feature type="non-terminal residue" evidence="2">
    <location>
        <position position="74"/>
    </location>
</feature>
<protein>
    <submittedName>
        <fullName evidence="2">Uncharacterized protein</fullName>
    </submittedName>
</protein>
<keyword evidence="1" id="KW-0175">Coiled coil</keyword>
<dbReference type="EMBL" id="JAMKFB020000006">
    <property type="protein sequence ID" value="KAL0191618.1"/>
    <property type="molecule type" value="Genomic_DNA"/>
</dbReference>
<name>A0ABD0QZE7_CIRMR</name>
<dbReference type="AlphaFoldDB" id="A0ABD0QZE7"/>
<sequence>DEKSNSLLSIKEELKTMEVQVFQLIASAEEKKNEANHLKDEMESVTTENNNMKEALTKARLDNEELQEVVVLKE</sequence>
<accession>A0ABD0QZE7</accession>
<comment type="caution">
    <text evidence="2">The sequence shown here is derived from an EMBL/GenBank/DDBJ whole genome shotgun (WGS) entry which is preliminary data.</text>
</comment>
<evidence type="ECO:0000313" key="2">
    <source>
        <dbReference type="EMBL" id="KAL0191618.1"/>
    </source>
</evidence>
<proteinExistence type="predicted"/>
<dbReference type="Proteomes" id="UP001529510">
    <property type="component" value="Unassembled WGS sequence"/>
</dbReference>
<evidence type="ECO:0000313" key="3">
    <source>
        <dbReference type="Proteomes" id="UP001529510"/>
    </source>
</evidence>
<organism evidence="2 3">
    <name type="scientific">Cirrhinus mrigala</name>
    <name type="common">Mrigala</name>
    <dbReference type="NCBI Taxonomy" id="683832"/>
    <lineage>
        <taxon>Eukaryota</taxon>
        <taxon>Metazoa</taxon>
        <taxon>Chordata</taxon>
        <taxon>Craniata</taxon>
        <taxon>Vertebrata</taxon>
        <taxon>Euteleostomi</taxon>
        <taxon>Actinopterygii</taxon>
        <taxon>Neopterygii</taxon>
        <taxon>Teleostei</taxon>
        <taxon>Ostariophysi</taxon>
        <taxon>Cypriniformes</taxon>
        <taxon>Cyprinidae</taxon>
        <taxon>Labeoninae</taxon>
        <taxon>Labeonini</taxon>
        <taxon>Cirrhinus</taxon>
    </lineage>
</organism>